<feature type="transmembrane region" description="Helical" evidence="5">
    <location>
        <begin position="88"/>
        <end position="118"/>
    </location>
</feature>
<dbReference type="InterPro" id="IPR007318">
    <property type="entry name" value="Phopholipid_MeTrfase"/>
</dbReference>
<evidence type="ECO:0000256" key="1">
    <source>
        <dbReference type="ARBA" id="ARBA00004127"/>
    </source>
</evidence>
<dbReference type="Proteomes" id="UP000595481">
    <property type="component" value="Chromosome"/>
</dbReference>
<evidence type="ECO:0000256" key="3">
    <source>
        <dbReference type="ARBA" id="ARBA00022989"/>
    </source>
</evidence>
<protein>
    <submittedName>
        <fullName evidence="6">Isoprenylcysteine carboxylmethyltransferase family protein</fullName>
    </submittedName>
</protein>
<feature type="transmembrane region" description="Helical" evidence="5">
    <location>
        <begin position="36"/>
        <end position="56"/>
    </location>
</feature>
<proteinExistence type="predicted"/>
<organism evidence="6 7">
    <name type="scientific">Aeromonas jandaei</name>
    <dbReference type="NCBI Taxonomy" id="650"/>
    <lineage>
        <taxon>Bacteria</taxon>
        <taxon>Pseudomonadati</taxon>
        <taxon>Pseudomonadota</taxon>
        <taxon>Gammaproteobacteria</taxon>
        <taxon>Aeromonadales</taxon>
        <taxon>Aeromonadaceae</taxon>
        <taxon>Aeromonas</taxon>
    </lineage>
</organism>
<name>A0A7T4A8X5_AERJA</name>
<dbReference type="PANTHER" id="PTHR12714:SF24">
    <property type="entry name" value="SLR1182 PROTEIN"/>
    <property type="match status" value="1"/>
</dbReference>
<dbReference type="Pfam" id="PF04191">
    <property type="entry name" value="PEMT"/>
    <property type="match status" value="1"/>
</dbReference>
<dbReference type="RefSeq" id="WP_042031222.1">
    <property type="nucleotide sequence ID" value="NZ_CAWMFX010000027.1"/>
</dbReference>
<evidence type="ECO:0000256" key="5">
    <source>
        <dbReference type="SAM" id="Phobius"/>
    </source>
</evidence>
<evidence type="ECO:0000313" key="6">
    <source>
        <dbReference type="EMBL" id="QQB19527.1"/>
    </source>
</evidence>
<evidence type="ECO:0000256" key="2">
    <source>
        <dbReference type="ARBA" id="ARBA00022692"/>
    </source>
</evidence>
<keyword evidence="2 5" id="KW-0812">Transmembrane</keyword>
<keyword evidence="3 5" id="KW-1133">Transmembrane helix</keyword>
<keyword evidence="7" id="KW-1185">Reference proteome</keyword>
<keyword evidence="4 5" id="KW-0472">Membrane</keyword>
<dbReference type="Gene3D" id="1.20.120.1630">
    <property type="match status" value="1"/>
</dbReference>
<evidence type="ECO:0000313" key="7">
    <source>
        <dbReference type="Proteomes" id="UP000595481"/>
    </source>
</evidence>
<accession>A0A7T4A8X5</accession>
<dbReference type="EMBL" id="CP066092">
    <property type="protein sequence ID" value="QQB19527.1"/>
    <property type="molecule type" value="Genomic_DNA"/>
</dbReference>
<gene>
    <name evidence="6" type="ORF">I6H43_18730</name>
</gene>
<sequence>MVNLELRLPPPLVFVCCAAAMWWVRGETHPGMGMWAFIALLFAAGGIMGFGALFRFRHHKTTVSPTRPHETRHLVTGGVYRISRNPMYLGLFCWLAAWGCYLGGVWVWAGPVLLALWLTRFQIMPEERLLSARFGEEYARYCQQVRRWC</sequence>
<dbReference type="GeneID" id="69553354"/>
<comment type="subcellular location">
    <subcellularLocation>
        <location evidence="1">Endomembrane system</location>
        <topology evidence="1">Multi-pass membrane protein</topology>
    </subcellularLocation>
</comment>
<reference evidence="6 7" key="1">
    <citation type="submission" date="2020-12" db="EMBL/GenBank/DDBJ databases">
        <title>FDA dAtabase for Regulatory Grade micrObial Sequences (FDA-ARGOS): Supporting development and validation of Infectious Disease Dx tests.</title>
        <authorList>
            <person name="Sproer C."/>
            <person name="Gronow S."/>
            <person name="Severitt S."/>
            <person name="Schroder I."/>
            <person name="Tallon L."/>
            <person name="Sadzewicz L."/>
            <person name="Zhao X."/>
            <person name="Boylan J."/>
            <person name="Ott S."/>
            <person name="Bowen H."/>
            <person name="Vavikolanu K."/>
            <person name="Mehta A."/>
            <person name="Aluvathingal J."/>
            <person name="Nadendla S."/>
            <person name="Lowell S."/>
            <person name="Myers T."/>
            <person name="Yan Y."/>
            <person name="Sichtig H."/>
        </authorList>
    </citation>
    <scope>NUCLEOTIDE SEQUENCE [LARGE SCALE GENOMIC DNA]</scope>
    <source>
        <strain evidence="6 7">FDAARGOS_986</strain>
    </source>
</reference>
<evidence type="ECO:0000256" key="4">
    <source>
        <dbReference type="ARBA" id="ARBA00023136"/>
    </source>
</evidence>
<dbReference type="PANTHER" id="PTHR12714">
    <property type="entry name" value="PROTEIN-S ISOPRENYLCYSTEINE O-METHYLTRANSFERASE"/>
    <property type="match status" value="1"/>
</dbReference>